<dbReference type="GO" id="GO:0016020">
    <property type="term" value="C:membrane"/>
    <property type="evidence" value="ECO:0007669"/>
    <property type="project" value="GOC"/>
</dbReference>
<evidence type="ECO:0000256" key="7">
    <source>
        <dbReference type="ARBA" id="ARBA00022824"/>
    </source>
</evidence>
<dbReference type="OrthoDB" id="151635at2"/>
<dbReference type="PANTHER" id="PTHR12468">
    <property type="entry name" value="GPI MANNOSYLTRANSFERASE 2"/>
    <property type="match status" value="1"/>
</dbReference>
<proteinExistence type="predicted"/>
<keyword evidence="7" id="KW-0256">Endoplasmic reticulum</keyword>
<feature type="transmembrane region" description="Helical" evidence="10">
    <location>
        <begin position="431"/>
        <end position="449"/>
    </location>
</feature>
<dbReference type="GO" id="GO:0004376">
    <property type="term" value="F:GPI mannosyltransferase activity"/>
    <property type="evidence" value="ECO:0007669"/>
    <property type="project" value="InterPro"/>
</dbReference>
<dbReference type="STRING" id="398512.Bccel_4649"/>
<feature type="transmembrane region" description="Helical" evidence="10">
    <location>
        <begin position="292"/>
        <end position="311"/>
    </location>
</feature>
<evidence type="ECO:0000313" key="11">
    <source>
        <dbReference type="EMBL" id="KNY29375.1"/>
    </source>
</evidence>
<evidence type="ECO:0000256" key="5">
    <source>
        <dbReference type="ARBA" id="ARBA00022679"/>
    </source>
</evidence>
<reference evidence="12" key="1">
    <citation type="submission" date="2015-07" db="EMBL/GenBank/DDBJ databases">
        <title>Near-Complete Genome Sequence of the Cellulolytic Bacterium Bacteroides (Pseudobacteroides) cellulosolvens ATCC 35603.</title>
        <authorList>
            <person name="Dassa B."/>
            <person name="Utturkar S.M."/>
            <person name="Klingeman D.M."/>
            <person name="Hurt R.A."/>
            <person name="Keller M."/>
            <person name="Xu J."/>
            <person name="Reddy Y.H.K."/>
            <person name="Borovok I."/>
            <person name="Grinberg I.R."/>
            <person name="Lamed R."/>
            <person name="Zhivin O."/>
            <person name="Bayer E.A."/>
            <person name="Brown S.D."/>
        </authorList>
    </citation>
    <scope>NUCLEOTIDE SEQUENCE [LARGE SCALE GENOMIC DNA]</scope>
    <source>
        <strain evidence="12">DSM 2933</strain>
    </source>
</reference>
<feature type="transmembrane region" description="Helical" evidence="10">
    <location>
        <begin position="259"/>
        <end position="280"/>
    </location>
</feature>
<keyword evidence="3" id="KW-0337">GPI-anchor biosynthesis</keyword>
<dbReference type="InterPro" id="IPR007315">
    <property type="entry name" value="PIG-V/Gpi18"/>
</dbReference>
<evidence type="ECO:0000313" key="12">
    <source>
        <dbReference type="Proteomes" id="UP000036923"/>
    </source>
</evidence>
<dbReference type="AlphaFoldDB" id="A0A0L6JUQ1"/>
<keyword evidence="6 10" id="KW-0812">Transmembrane</keyword>
<comment type="caution">
    <text evidence="11">The sequence shown here is derived from an EMBL/GenBank/DDBJ whole genome shotgun (WGS) entry which is preliminary data.</text>
</comment>
<organism evidence="11 12">
    <name type="scientific">Pseudobacteroides cellulosolvens ATCC 35603 = DSM 2933</name>
    <dbReference type="NCBI Taxonomy" id="398512"/>
    <lineage>
        <taxon>Bacteria</taxon>
        <taxon>Bacillati</taxon>
        <taxon>Bacillota</taxon>
        <taxon>Clostridia</taxon>
        <taxon>Eubacteriales</taxon>
        <taxon>Oscillospiraceae</taxon>
        <taxon>Pseudobacteroides</taxon>
    </lineage>
</organism>
<dbReference type="GO" id="GO:0000009">
    <property type="term" value="F:alpha-1,6-mannosyltransferase activity"/>
    <property type="evidence" value="ECO:0007669"/>
    <property type="project" value="InterPro"/>
</dbReference>
<keyword evidence="12" id="KW-1185">Reference proteome</keyword>
<feature type="transmembrane region" description="Helical" evidence="10">
    <location>
        <begin position="12"/>
        <end position="35"/>
    </location>
</feature>
<dbReference type="eggNOG" id="COG5542">
    <property type="taxonomic scope" value="Bacteria"/>
</dbReference>
<keyword evidence="4" id="KW-0328">Glycosyltransferase</keyword>
<evidence type="ECO:0000256" key="3">
    <source>
        <dbReference type="ARBA" id="ARBA00022502"/>
    </source>
</evidence>
<accession>A0A0L6JUQ1</accession>
<keyword evidence="9 10" id="KW-0472">Membrane</keyword>
<feature type="transmembrane region" description="Helical" evidence="10">
    <location>
        <begin position="394"/>
        <end position="425"/>
    </location>
</feature>
<sequence>MMSLLKDLFSDYNYIKICFLLAFLVALVLSLKAYIFEFLESMGVVEKSERVSLLRRIGIINKFGSRLGRIAQWVRETKFIKDLCIILLMVVATRLIMFLMAFMGWMITKDESIGFWSSMEMMWNRWDGGHYLYMAEHWYTNDMSTDKRFHLVFYPLYPVLIKGVYFFVRNYFWSAMIVSNVSLFVGATYLYKLVKLDHEEAFAFRAVKYMLIYPITFFLSINFSESVFFTLSIMTVYYLRRHKWFLMGLCGMFAAVSRNFGIILLVPVVAEFLLYIGNAYKNKNDGHFVKRMLNGLNILFLPAGFSLYLLLNKVISGDWFTFLRYQKEYWSQSFGMFYDNIKSTFVNAIPGVSTWGAADRISLWVPQAFSIALVFVLVIYGIRKIRNSYSLYMLAYITIALSPTWLLSGSRYLMCIFPMFVIFAWLSRKRIWDFVLTYASIILLAYYAFSFSCGFGRMM</sequence>
<evidence type="ECO:0000256" key="9">
    <source>
        <dbReference type="ARBA" id="ARBA00023136"/>
    </source>
</evidence>
<evidence type="ECO:0008006" key="13">
    <source>
        <dbReference type="Google" id="ProtNLM"/>
    </source>
</evidence>
<feature type="transmembrane region" description="Helical" evidence="10">
    <location>
        <begin position="211"/>
        <end position="239"/>
    </location>
</feature>
<dbReference type="PANTHER" id="PTHR12468:SF2">
    <property type="entry name" value="GPI MANNOSYLTRANSFERASE 2"/>
    <property type="match status" value="1"/>
</dbReference>
<evidence type="ECO:0000256" key="4">
    <source>
        <dbReference type="ARBA" id="ARBA00022676"/>
    </source>
</evidence>
<comment type="pathway">
    <text evidence="2">Glycolipid biosynthesis; glycosylphosphatidylinositol-anchor biosynthesis.</text>
</comment>
<dbReference type="GO" id="GO:0031501">
    <property type="term" value="C:mannosyltransferase complex"/>
    <property type="evidence" value="ECO:0007669"/>
    <property type="project" value="TreeGrafter"/>
</dbReference>
<feature type="transmembrane region" description="Helical" evidence="10">
    <location>
        <begin position="171"/>
        <end position="191"/>
    </location>
</feature>
<evidence type="ECO:0000256" key="8">
    <source>
        <dbReference type="ARBA" id="ARBA00022989"/>
    </source>
</evidence>
<evidence type="ECO:0000256" key="10">
    <source>
        <dbReference type="SAM" id="Phobius"/>
    </source>
</evidence>
<dbReference type="GO" id="GO:0006506">
    <property type="term" value="P:GPI anchor biosynthetic process"/>
    <property type="evidence" value="ECO:0007669"/>
    <property type="project" value="UniProtKB-UniPathway"/>
</dbReference>
<protein>
    <recommendedName>
        <fullName evidence="13">Glycosyltransferase RgtA/B/C/D-like domain-containing protein</fullName>
    </recommendedName>
</protein>
<evidence type="ECO:0000256" key="1">
    <source>
        <dbReference type="ARBA" id="ARBA00004477"/>
    </source>
</evidence>
<gene>
    <name evidence="11" type="ORF">Bccel_4649</name>
</gene>
<comment type="subcellular location">
    <subcellularLocation>
        <location evidence="1">Endoplasmic reticulum membrane</location>
        <topology evidence="1">Multi-pass membrane protein</topology>
    </subcellularLocation>
</comment>
<keyword evidence="5" id="KW-0808">Transferase</keyword>
<feature type="transmembrane region" description="Helical" evidence="10">
    <location>
        <begin position="83"/>
        <end position="107"/>
    </location>
</feature>
<dbReference type="Proteomes" id="UP000036923">
    <property type="component" value="Unassembled WGS sequence"/>
</dbReference>
<feature type="transmembrane region" description="Helical" evidence="10">
    <location>
        <begin position="361"/>
        <end position="382"/>
    </location>
</feature>
<evidence type="ECO:0000256" key="6">
    <source>
        <dbReference type="ARBA" id="ARBA00022692"/>
    </source>
</evidence>
<dbReference type="EMBL" id="LGTC01000001">
    <property type="protein sequence ID" value="KNY29375.1"/>
    <property type="molecule type" value="Genomic_DNA"/>
</dbReference>
<evidence type="ECO:0000256" key="2">
    <source>
        <dbReference type="ARBA" id="ARBA00004687"/>
    </source>
</evidence>
<name>A0A0L6JUQ1_9FIRM</name>
<dbReference type="RefSeq" id="WP_152966072.1">
    <property type="nucleotide sequence ID" value="NZ_JQKC01000001.1"/>
</dbReference>
<keyword evidence="8 10" id="KW-1133">Transmembrane helix</keyword>
<dbReference type="UniPathway" id="UPA00196"/>